<keyword evidence="3" id="KW-1185">Reference proteome</keyword>
<feature type="region of interest" description="Disordered" evidence="1">
    <location>
        <begin position="1"/>
        <end position="27"/>
    </location>
</feature>
<proteinExistence type="predicted"/>
<accession>A0A3N4HSC3</accession>
<dbReference type="EMBL" id="ML119755">
    <property type="protein sequence ID" value="RPA75886.1"/>
    <property type="molecule type" value="Genomic_DNA"/>
</dbReference>
<sequence length="139" mass="14814">MSSQSSSTPSHREDANSASASGPDSGEANELLRYKISLRNGATEQDYRIVADELIMKGAVLHNFIVLGSFGMLGMSLSRSLLEELENGKLDCGHVITSLSPSILMSAEEAEAVDDPDDEAAALEFDRADGVEEILPNEG</sequence>
<protein>
    <submittedName>
        <fullName evidence="2">Uncharacterized protein</fullName>
    </submittedName>
</protein>
<name>A0A3N4HSC3_ASCIM</name>
<reference evidence="2 3" key="1">
    <citation type="journal article" date="2018" name="Nat. Ecol. Evol.">
        <title>Pezizomycetes genomes reveal the molecular basis of ectomycorrhizal truffle lifestyle.</title>
        <authorList>
            <person name="Murat C."/>
            <person name="Payen T."/>
            <person name="Noel B."/>
            <person name="Kuo A."/>
            <person name="Morin E."/>
            <person name="Chen J."/>
            <person name="Kohler A."/>
            <person name="Krizsan K."/>
            <person name="Balestrini R."/>
            <person name="Da Silva C."/>
            <person name="Montanini B."/>
            <person name="Hainaut M."/>
            <person name="Levati E."/>
            <person name="Barry K.W."/>
            <person name="Belfiori B."/>
            <person name="Cichocki N."/>
            <person name="Clum A."/>
            <person name="Dockter R.B."/>
            <person name="Fauchery L."/>
            <person name="Guy J."/>
            <person name="Iotti M."/>
            <person name="Le Tacon F."/>
            <person name="Lindquist E.A."/>
            <person name="Lipzen A."/>
            <person name="Malagnac F."/>
            <person name="Mello A."/>
            <person name="Molinier V."/>
            <person name="Miyauchi S."/>
            <person name="Poulain J."/>
            <person name="Riccioni C."/>
            <person name="Rubini A."/>
            <person name="Sitrit Y."/>
            <person name="Splivallo R."/>
            <person name="Traeger S."/>
            <person name="Wang M."/>
            <person name="Zifcakova L."/>
            <person name="Wipf D."/>
            <person name="Zambonelli A."/>
            <person name="Paolocci F."/>
            <person name="Nowrousian M."/>
            <person name="Ottonello S."/>
            <person name="Baldrian P."/>
            <person name="Spatafora J.W."/>
            <person name="Henrissat B."/>
            <person name="Nagy L.G."/>
            <person name="Aury J.M."/>
            <person name="Wincker P."/>
            <person name="Grigoriev I.V."/>
            <person name="Bonfante P."/>
            <person name="Martin F.M."/>
        </authorList>
    </citation>
    <scope>NUCLEOTIDE SEQUENCE [LARGE SCALE GENOMIC DNA]</scope>
    <source>
        <strain evidence="2 3">RN42</strain>
    </source>
</reference>
<dbReference type="Proteomes" id="UP000275078">
    <property type="component" value="Unassembled WGS sequence"/>
</dbReference>
<evidence type="ECO:0000256" key="1">
    <source>
        <dbReference type="SAM" id="MobiDB-lite"/>
    </source>
</evidence>
<gene>
    <name evidence="2" type="ORF">BJ508DRAFT_311600</name>
</gene>
<organism evidence="2 3">
    <name type="scientific">Ascobolus immersus RN42</name>
    <dbReference type="NCBI Taxonomy" id="1160509"/>
    <lineage>
        <taxon>Eukaryota</taxon>
        <taxon>Fungi</taxon>
        <taxon>Dikarya</taxon>
        <taxon>Ascomycota</taxon>
        <taxon>Pezizomycotina</taxon>
        <taxon>Pezizomycetes</taxon>
        <taxon>Pezizales</taxon>
        <taxon>Ascobolaceae</taxon>
        <taxon>Ascobolus</taxon>
    </lineage>
</organism>
<dbReference type="AlphaFoldDB" id="A0A3N4HSC3"/>
<evidence type="ECO:0000313" key="2">
    <source>
        <dbReference type="EMBL" id="RPA75886.1"/>
    </source>
</evidence>
<evidence type="ECO:0000313" key="3">
    <source>
        <dbReference type="Proteomes" id="UP000275078"/>
    </source>
</evidence>